<dbReference type="Proteomes" id="UP000610459">
    <property type="component" value="Unassembled WGS sequence"/>
</dbReference>
<evidence type="ECO:0000313" key="1">
    <source>
        <dbReference type="EMBL" id="MBD8128129.1"/>
    </source>
</evidence>
<protein>
    <submittedName>
        <fullName evidence="1">Uncharacterized protein</fullName>
    </submittedName>
</protein>
<comment type="caution">
    <text evidence="1">The sequence shown here is derived from an EMBL/GenBank/DDBJ whole genome shotgun (WGS) entry which is preliminary data.</text>
</comment>
<dbReference type="EMBL" id="JACYNR010000013">
    <property type="protein sequence ID" value="MBD8128129.1"/>
    <property type="molecule type" value="Genomic_DNA"/>
</dbReference>
<evidence type="ECO:0000313" key="2">
    <source>
        <dbReference type="Proteomes" id="UP000610459"/>
    </source>
</evidence>
<accession>A0ACC5PT06</accession>
<proteinExistence type="predicted"/>
<gene>
    <name evidence="1" type="ORF">IFT41_18705</name>
</gene>
<organism evidence="1 2">
    <name type="scientific">Enterobacter agglomerans</name>
    <name type="common">Erwinia herbicola</name>
    <name type="synonym">Pantoea agglomerans</name>
    <dbReference type="NCBI Taxonomy" id="549"/>
    <lineage>
        <taxon>Bacteria</taxon>
        <taxon>Pseudomonadati</taxon>
        <taxon>Pseudomonadota</taxon>
        <taxon>Gammaproteobacteria</taxon>
        <taxon>Enterobacterales</taxon>
        <taxon>Erwiniaceae</taxon>
        <taxon>Pantoea</taxon>
        <taxon>Pantoea agglomerans group</taxon>
    </lineage>
</organism>
<sequence length="128" mass="14807">MIKNSSEKLILDSLAPEILRDYIDLADANNLILIKKLKKRTLEEMDIHIENVRKNGGDIIGYSELKNKLYDVGDEYVHILSGCDEKYGFDLYLDENKIKSLGVLIVKLRVKSEDELKWERDKLGITRP</sequence>
<name>A0ACC5PT06_ENTAG</name>
<keyword evidence="2" id="KW-1185">Reference proteome</keyword>
<reference evidence="1 2" key="1">
    <citation type="journal article" date="2020" name="FEMS Microbiol. Ecol.">
        <title>Temporal dynamics of bacterial communities during seed development and maturation.</title>
        <authorList>
            <person name="Chesneau G."/>
            <person name="Torres-Cortes G."/>
            <person name="Briand M."/>
            <person name="Darrasse A."/>
            <person name="Preveaux A."/>
            <person name="Marais C."/>
            <person name="Jacques M.A."/>
            <person name="Shade A."/>
            <person name="Barret M."/>
        </authorList>
    </citation>
    <scope>NUCLEOTIDE SEQUENCE [LARGE SCALE GENOMIC DNA]</scope>
    <source>
        <strain evidence="1 2">CFBP13709</strain>
    </source>
</reference>